<proteinExistence type="predicted"/>
<dbReference type="AlphaFoldDB" id="A0A5E4YF58"/>
<dbReference type="RefSeq" id="WP_370819713.1">
    <property type="nucleotide sequence ID" value="NZ_CABPSB010000022.1"/>
</dbReference>
<keyword evidence="2" id="KW-1185">Reference proteome</keyword>
<dbReference type="EMBL" id="CABPSB010000022">
    <property type="protein sequence ID" value="VVE47130.1"/>
    <property type="molecule type" value="Genomic_DNA"/>
</dbReference>
<evidence type="ECO:0000313" key="1">
    <source>
        <dbReference type="EMBL" id="VVE47130.1"/>
    </source>
</evidence>
<name>A0A5E4YF58_9BURK</name>
<protein>
    <recommendedName>
        <fullName evidence="3">RNA-binding protein</fullName>
    </recommendedName>
</protein>
<evidence type="ECO:0000313" key="2">
    <source>
        <dbReference type="Proteomes" id="UP000406256"/>
    </source>
</evidence>
<sequence length="137" mass="15690">MRTLTIPVKGIYFDQIKAGTKSFEYRLRTGYWVKRLVGQQYDRVVLTRGYPKANDLARRIELPWRGYIEKTIKHPHFGSEPVPVFAIRVSVVNKGYCVVCGHPRERAVHLPPLGSPEGSPAWGHEFVDQDTLNEIQS</sequence>
<accession>A0A5E4YF58</accession>
<reference evidence="1 2" key="1">
    <citation type="submission" date="2019-08" db="EMBL/GenBank/DDBJ databases">
        <authorList>
            <person name="Peeters C."/>
        </authorList>
    </citation>
    <scope>NUCLEOTIDE SEQUENCE [LARGE SCALE GENOMIC DNA]</scope>
    <source>
        <strain evidence="1 2">LMG 31108</strain>
    </source>
</reference>
<evidence type="ECO:0008006" key="3">
    <source>
        <dbReference type="Google" id="ProtNLM"/>
    </source>
</evidence>
<gene>
    <name evidence="1" type="ORF">PAN31108_04476</name>
</gene>
<organism evidence="1 2">
    <name type="scientific">Pandoraea anhela</name>
    <dbReference type="NCBI Taxonomy" id="2508295"/>
    <lineage>
        <taxon>Bacteria</taxon>
        <taxon>Pseudomonadati</taxon>
        <taxon>Pseudomonadota</taxon>
        <taxon>Betaproteobacteria</taxon>
        <taxon>Burkholderiales</taxon>
        <taxon>Burkholderiaceae</taxon>
        <taxon>Pandoraea</taxon>
    </lineage>
</organism>
<dbReference type="Proteomes" id="UP000406256">
    <property type="component" value="Unassembled WGS sequence"/>
</dbReference>